<accession>A0A481TR89</accession>
<evidence type="ECO:0000256" key="6">
    <source>
        <dbReference type="ARBA" id="ARBA00022989"/>
    </source>
</evidence>
<evidence type="ECO:0000256" key="4">
    <source>
        <dbReference type="ARBA" id="ARBA00022870"/>
    </source>
</evidence>
<dbReference type="InterPro" id="IPR007626">
    <property type="entry name" value="Herpesvirus_viron_egress-type"/>
</dbReference>
<evidence type="ECO:0000256" key="7">
    <source>
        <dbReference type="ARBA" id="ARBA00023136"/>
    </source>
</evidence>
<keyword evidence="4" id="KW-1043">Host membrane</keyword>
<sequence>MAGMGKPYGGRPGDAFEGLVQRIRLIVPATLRGGGGESGPYSPSNPPSRCAFQFHGQDGSDEAFPIEYVLRLMNDWADVPCNPYLRVQNTGVSVLFQGFFNRPHGAPGGAITAEQTNVILHSTETTGLSLGDLDDVKGRLGLDARPMMASMWISCFVRMPRVQLAFRFMGPEDAVRTRRILCRAAEQALARRRRSRRSQDDYGAGRWRRRTTLPERPGRGSPPRARQRRPDGDRPVRGIRPCSCSGPRVRAPRRFCCWRRGCFWGPLSGGRLARAYERGRATVPPASASQTPASRTSPPLPPPARFLRRDPRSRWPPRSFTAPAPLPPTTSGRSACAGSCWPPTTLSSSWITATRIRTERRVRCESFFAGRPRR</sequence>
<keyword evidence="2" id="KW-1048">Host nucleus</keyword>
<reference evidence="10" key="1">
    <citation type="submission" date="2018-08" db="EMBL/GenBank/DDBJ databases">
        <title>HSV2 whole genome sequences from clinical isolates.</title>
        <authorList>
            <person name="Roychoudhury P."/>
            <person name="Greninger A.L."/>
            <person name="Jerome K.R."/>
            <person name="Johnston C."/>
            <person name="Wald A."/>
            <person name="Xie H."/>
        </authorList>
    </citation>
    <scope>NUCLEOTIDE SEQUENCE</scope>
    <source>
        <strain evidence="10">2009-11820</strain>
    </source>
</reference>
<organismHost>
    <name type="scientific">Homo sapiens</name>
    <name type="common">Human</name>
    <dbReference type="NCBI Taxonomy" id="9606"/>
</organismHost>
<keyword evidence="3" id="KW-0812">Transmembrane</keyword>
<evidence type="ECO:0000256" key="8">
    <source>
        <dbReference type="ARBA" id="ARBA00043948"/>
    </source>
</evidence>
<keyword evidence="1" id="KW-0597">Phosphoprotein</keyword>
<keyword evidence="7" id="KW-0472">Membrane</keyword>
<dbReference type="Pfam" id="PF04541">
    <property type="entry name" value="Herpes_U34"/>
    <property type="match status" value="1"/>
</dbReference>
<feature type="region of interest" description="Disordered" evidence="9">
    <location>
        <begin position="192"/>
        <end position="247"/>
    </location>
</feature>
<evidence type="ECO:0000313" key="10">
    <source>
        <dbReference type="EMBL" id="QBH83790.1"/>
    </source>
</evidence>
<protein>
    <submittedName>
        <fullName evidence="10">UL34</fullName>
    </submittedName>
</protein>
<dbReference type="GO" id="GO:0044201">
    <property type="term" value="C:host cell nuclear inner membrane"/>
    <property type="evidence" value="ECO:0007669"/>
    <property type="project" value="UniProtKB-SubCell"/>
</dbReference>
<evidence type="ECO:0000256" key="2">
    <source>
        <dbReference type="ARBA" id="ARBA00022562"/>
    </source>
</evidence>
<feature type="region of interest" description="Disordered" evidence="9">
    <location>
        <begin position="281"/>
        <end position="335"/>
    </location>
</feature>
<name>A0A481TR89_HHV2</name>
<evidence type="ECO:0000256" key="3">
    <source>
        <dbReference type="ARBA" id="ARBA00022692"/>
    </source>
</evidence>
<evidence type="ECO:0000256" key="9">
    <source>
        <dbReference type="SAM" id="MobiDB-lite"/>
    </source>
</evidence>
<dbReference type="EMBL" id="MH790644">
    <property type="protein sequence ID" value="QBH83790.1"/>
    <property type="molecule type" value="Genomic_DNA"/>
</dbReference>
<proteinExistence type="inferred from homology"/>
<comment type="subcellular location">
    <subcellularLocation>
        <location evidence="8">Host nucleus inner membrane</location>
        <topology evidence="8">Single-pass membrane protein</topology>
    </subcellularLocation>
</comment>
<keyword evidence="5" id="KW-0426">Late protein</keyword>
<organism evidence="10">
    <name type="scientific">Human herpesvirus 2</name>
    <name type="common">HHV-2</name>
    <name type="synonym">Human herpes simplex virus 2</name>
    <dbReference type="NCBI Taxonomy" id="10310"/>
    <lineage>
        <taxon>Viruses</taxon>
        <taxon>Duplodnaviria</taxon>
        <taxon>Heunggongvirae</taxon>
        <taxon>Peploviricota</taxon>
        <taxon>Herviviricetes</taxon>
        <taxon>Herpesvirales</taxon>
        <taxon>Orthoherpesviridae</taxon>
        <taxon>Alphaherpesvirinae</taxon>
        <taxon>Simplexvirus</taxon>
        <taxon>Simplexvirus humanalpha2</taxon>
    </lineage>
</organism>
<evidence type="ECO:0000256" key="1">
    <source>
        <dbReference type="ARBA" id="ARBA00022553"/>
    </source>
</evidence>
<dbReference type="HAMAP" id="MF_04024">
    <property type="entry name" value="HSV_NEC2"/>
    <property type="match status" value="1"/>
</dbReference>
<keyword evidence="6" id="KW-1133">Transmembrane helix</keyword>
<evidence type="ECO:0000256" key="5">
    <source>
        <dbReference type="ARBA" id="ARBA00022921"/>
    </source>
</evidence>